<keyword evidence="6" id="KW-0413">Isomerase</keyword>
<evidence type="ECO:0000259" key="7">
    <source>
        <dbReference type="Pfam" id="PF00408"/>
    </source>
</evidence>
<dbReference type="SUPFAM" id="SSF53738">
    <property type="entry name" value="Phosphoglucomutase, first 3 domains"/>
    <property type="match status" value="3"/>
</dbReference>
<dbReference type="InterPro" id="IPR005843">
    <property type="entry name" value="A-D-PHexomutase_C"/>
</dbReference>
<evidence type="ECO:0000256" key="3">
    <source>
        <dbReference type="ARBA" id="ARBA00022553"/>
    </source>
</evidence>
<evidence type="ECO:0000259" key="10">
    <source>
        <dbReference type="Pfam" id="PF02880"/>
    </source>
</evidence>
<dbReference type="PANTHER" id="PTHR42946">
    <property type="entry name" value="PHOSPHOHEXOSE MUTASE"/>
    <property type="match status" value="1"/>
</dbReference>
<evidence type="ECO:0000256" key="2">
    <source>
        <dbReference type="ARBA" id="ARBA00010231"/>
    </source>
</evidence>
<dbReference type="InterPro" id="IPR005845">
    <property type="entry name" value="A-D-PHexomutase_a/b/a-II"/>
</dbReference>
<comment type="similarity">
    <text evidence="2">Belongs to the phosphohexose mutase family.</text>
</comment>
<dbReference type="InterPro" id="IPR036900">
    <property type="entry name" value="A-D-PHexomutase_C_sf"/>
</dbReference>
<dbReference type="GO" id="GO:0000287">
    <property type="term" value="F:magnesium ion binding"/>
    <property type="evidence" value="ECO:0007669"/>
    <property type="project" value="InterPro"/>
</dbReference>
<dbReference type="Pfam" id="PF02880">
    <property type="entry name" value="PGM_PMM_III"/>
    <property type="match status" value="1"/>
</dbReference>
<gene>
    <name evidence="11" type="ORF">UFOPK3444_00913</name>
</gene>
<dbReference type="PROSITE" id="PS00710">
    <property type="entry name" value="PGM_PMM"/>
    <property type="match status" value="1"/>
</dbReference>
<comment type="cofactor">
    <cofactor evidence="1">
        <name>Mg(2+)</name>
        <dbReference type="ChEBI" id="CHEBI:18420"/>
    </cofactor>
</comment>
<dbReference type="PRINTS" id="PR00509">
    <property type="entry name" value="PGMPMM"/>
</dbReference>
<organism evidence="11">
    <name type="scientific">freshwater metagenome</name>
    <dbReference type="NCBI Taxonomy" id="449393"/>
    <lineage>
        <taxon>unclassified sequences</taxon>
        <taxon>metagenomes</taxon>
        <taxon>ecological metagenomes</taxon>
    </lineage>
</organism>
<dbReference type="InterPro" id="IPR016055">
    <property type="entry name" value="A-D-PHexomutase_a/b/a-I/II/III"/>
</dbReference>
<dbReference type="Pfam" id="PF02878">
    <property type="entry name" value="PGM_PMM_I"/>
    <property type="match status" value="1"/>
</dbReference>
<dbReference type="GO" id="GO:0009252">
    <property type="term" value="P:peptidoglycan biosynthetic process"/>
    <property type="evidence" value="ECO:0007669"/>
    <property type="project" value="TreeGrafter"/>
</dbReference>
<proteinExistence type="inferred from homology"/>
<dbReference type="FunFam" id="3.30.310.50:FF:000001">
    <property type="entry name" value="Phosphoglucosamine mutase"/>
    <property type="match status" value="1"/>
</dbReference>
<dbReference type="FunFam" id="3.40.120.10:FF:000002">
    <property type="entry name" value="Phosphoglucosamine mutase"/>
    <property type="match status" value="1"/>
</dbReference>
<protein>
    <submittedName>
        <fullName evidence="11">Unannotated protein</fullName>
    </submittedName>
</protein>
<dbReference type="Pfam" id="PF02879">
    <property type="entry name" value="PGM_PMM_II"/>
    <property type="match status" value="1"/>
</dbReference>
<evidence type="ECO:0000259" key="8">
    <source>
        <dbReference type="Pfam" id="PF02878"/>
    </source>
</evidence>
<evidence type="ECO:0000259" key="9">
    <source>
        <dbReference type="Pfam" id="PF02879"/>
    </source>
</evidence>
<evidence type="ECO:0000256" key="1">
    <source>
        <dbReference type="ARBA" id="ARBA00001946"/>
    </source>
</evidence>
<name>A0A6J7DZ50_9ZZZZ</name>
<dbReference type="AlphaFoldDB" id="A0A6J7DZ50"/>
<evidence type="ECO:0000256" key="6">
    <source>
        <dbReference type="ARBA" id="ARBA00023235"/>
    </source>
</evidence>
<feature type="domain" description="Alpha-D-phosphohexomutase alpha/beta/alpha" evidence="8">
    <location>
        <begin position="5"/>
        <end position="133"/>
    </location>
</feature>
<feature type="domain" description="Alpha-D-phosphohexomutase alpha/beta/alpha" evidence="10">
    <location>
        <begin position="253"/>
        <end position="347"/>
    </location>
</feature>
<keyword evidence="3" id="KW-0597">Phosphoprotein</keyword>
<dbReference type="Gene3D" id="3.40.120.10">
    <property type="entry name" value="Alpha-D-Glucose-1,6-Bisphosphate, subunit A, domain 3"/>
    <property type="match status" value="3"/>
</dbReference>
<dbReference type="GO" id="GO:0004615">
    <property type="term" value="F:phosphomannomutase activity"/>
    <property type="evidence" value="ECO:0007669"/>
    <property type="project" value="TreeGrafter"/>
</dbReference>
<dbReference type="InterPro" id="IPR016066">
    <property type="entry name" value="A-D-PHexomutase_CS"/>
</dbReference>
<keyword evidence="5" id="KW-0460">Magnesium</keyword>
<dbReference type="InterPro" id="IPR005844">
    <property type="entry name" value="A-D-PHexomutase_a/b/a-I"/>
</dbReference>
<evidence type="ECO:0000313" key="11">
    <source>
        <dbReference type="EMBL" id="CAB4874190.1"/>
    </source>
</evidence>
<evidence type="ECO:0000256" key="4">
    <source>
        <dbReference type="ARBA" id="ARBA00022723"/>
    </source>
</evidence>
<reference evidence="11" key="1">
    <citation type="submission" date="2020-05" db="EMBL/GenBank/DDBJ databases">
        <authorList>
            <person name="Chiriac C."/>
            <person name="Salcher M."/>
            <person name="Ghai R."/>
            <person name="Kavagutti S V."/>
        </authorList>
    </citation>
    <scope>NUCLEOTIDE SEQUENCE</scope>
</reference>
<dbReference type="PANTHER" id="PTHR42946:SF1">
    <property type="entry name" value="PHOSPHOGLUCOMUTASE (ALPHA-D-GLUCOSE-1,6-BISPHOSPHATE-DEPENDENT)"/>
    <property type="match status" value="1"/>
</dbReference>
<sequence length="440" mass="45793">MASGLFGTDGVRGAWGDKLTVELALAIADAAVTIVEADRPRAVILRDTRESGPALEAGLSAGIAMAGGDALLAGVLPTPAAPMLLERHGFDLAFVVSASHNPYGDNGIKIFGPDGDKIPDHQEIEIEELVAAGKPVSNGRPGHIEPLRGAFEDYLRSLQERHQDLDLSGLRILLDCANGATSAAAPEVFRRLGADVTVLADEPNGQNINAGCGSTHIESLWDRAPVGDWAAGFAFDGDGDRVMAMDSEGVVVDGDDLLLLLAEHLESKGELDGGVALTVMANYGLHTAFERAEIEVTTTPVGDRNVLAALRELGWRLGGEQSGHIIDLAAGPCGDGIGTALLTLEALGGVPLVERPTLERLPQLLINVAVADAAGFSSNSSLTRLVDAEAAALEGRGRVLVRASGTEPLVRVMVEAPSAEETKEVCERLAEAVGQELGLA</sequence>
<dbReference type="GO" id="GO:0008966">
    <property type="term" value="F:phosphoglucosamine mutase activity"/>
    <property type="evidence" value="ECO:0007669"/>
    <property type="project" value="TreeGrafter"/>
</dbReference>
<feature type="domain" description="Alpha-D-phosphohexomutase alpha/beta/alpha" evidence="9">
    <location>
        <begin position="153"/>
        <end position="249"/>
    </location>
</feature>
<dbReference type="GO" id="GO:0005829">
    <property type="term" value="C:cytosol"/>
    <property type="evidence" value="ECO:0007669"/>
    <property type="project" value="TreeGrafter"/>
</dbReference>
<accession>A0A6J7DZ50</accession>
<dbReference type="InterPro" id="IPR005841">
    <property type="entry name" value="Alpha-D-phosphohexomutase_SF"/>
</dbReference>
<dbReference type="InterPro" id="IPR005846">
    <property type="entry name" value="A-D-PHexomutase_a/b/a-III"/>
</dbReference>
<dbReference type="Gene3D" id="3.30.310.50">
    <property type="entry name" value="Alpha-D-phosphohexomutase, C-terminal domain"/>
    <property type="match status" value="1"/>
</dbReference>
<dbReference type="GO" id="GO:0006048">
    <property type="term" value="P:UDP-N-acetylglucosamine biosynthetic process"/>
    <property type="evidence" value="ECO:0007669"/>
    <property type="project" value="TreeGrafter"/>
</dbReference>
<dbReference type="EMBL" id="CAFBLU010000012">
    <property type="protein sequence ID" value="CAB4874190.1"/>
    <property type="molecule type" value="Genomic_DNA"/>
</dbReference>
<dbReference type="SUPFAM" id="SSF55957">
    <property type="entry name" value="Phosphoglucomutase, C-terminal domain"/>
    <property type="match status" value="1"/>
</dbReference>
<evidence type="ECO:0000256" key="5">
    <source>
        <dbReference type="ARBA" id="ARBA00022842"/>
    </source>
</evidence>
<keyword evidence="4" id="KW-0479">Metal-binding</keyword>
<feature type="domain" description="Alpha-D-phosphohexomutase C-terminal" evidence="7">
    <location>
        <begin position="365"/>
        <end position="432"/>
    </location>
</feature>
<dbReference type="GO" id="GO:0005975">
    <property type="term" value="P:carbohydrate metabolic process"/>
    <property type="evidence" value="ECO:0007669"/>
    <property type="project" value="InterPro"/>
</dbReference>
<dbReference type="Pfam" id="PF00408">
    <property type="entry name" value="PGM_PMM_IV"/>
    <property type="match status" value="1"/>
</dbReference>
<dbReference type="InterPro" id="IPR050060">
    <property type="entry name" value="Phosphoglucosamine_mutase"/>
</dbReference>